<keyword evidence="8" id="KW-1185">Reference proteome</keyword>
<evidence type="ECO:0000256" key="2">
    <source>
        <dbReference type="ARBA" id="ARBA00022692"/>
    </source>
</evidence>
<dbReference type="InterPro" id="IPR006685">
    <property type="entry name" value="MscS_channel_2nd"/>
</dbReference>
<evidence type="ECO:0000256" key="1">
    <source>
        <dbReference type="ARBA" id="ARBA00004370"/>
    </source>
</evidence>
<evidence type="ECO:0000259" key="6">
    <source>
        <dbReference type="Pfam" id="PF00924"/>
    </source>
</evidence>
<protein>
    <recommendedName>
        <fullName evidence="6">Mechanosensitive ion channel MscS domain-containing protein</fullName>
    </recommendedName>
</protein>
<accession>A0A1T1H973</accession>
<keyword evidence="3 5" id="KW-1133">Transmembrane helix</keyword>
<dbReference type="Proteomes" id="UP000190064">
    <property type="component" value="Unassembled WGS sequence"/>
</dbReference>
<feature type="domain" description="Mechanosensitive ion channel MscS" evidence="6">
    <location>
        <begin position="93"/>
        <end position="164"/>
    </location>
</feature>
<dbReference type="PANTHER" id="PTHR30566:SF27">
    <property type="entry name" value="MECHANOSENSITIVE ION CHANNEL PROTEIN"/>
    <property type="match status" value="1"/>
</dbReference>
<keyword evidence="4 5" id="KW-0472">Membrane</keyword>
<organism evidence="7 8">
    <name type="scientific">Oceanospirillum linum</name>
    <dbReference type="NCBI Taxonomy" id="966"/>
    <lineage>
        <taxon>Bacteria</taxon>
        <taxon>Pseudomonadati</taxon>
        <taxon>Pseudomonadota</taxon>
        <taxon>Gammaproteobacteria</taxon>
        <taxon>Oceanospirillales</taxon>
        <taxon>Oceanospirillaceae</taxon>
        <taxon>Oceanospirillum</taxon>
    </lineage>
</organism>
<comment type="caution">
    <text evidence="7">The sequence shown here is derived from an EMBL/GenBank/DDBJ whole genome shotgun (WGS) entry which is preliminary data.</text>
</comment>
<dbReference type="GO" id="GO:0008381">
    <property type="term" value="F:mechanosensitive monoatomic ion channel activity"/>
    <property type="evidence" value="ECO:0007669"/>
    <property type="project" value="UniProtKB-ARBA"/>
</dbReference>
<dbReference type="STRING" id="966.BTA35_0213680"/>
<evidence type="ECO:0000256" key="3">
    <source>
        <dbReference type="ARBA" id="ARBA00022989"/>
    </source>
</evidence>
<proteinExistence type="predicted"/>
<dbReference type="PANTHER" id="PTHR30566">
    <property type="entry name" value="YNAI-RELATED MECHANOSENSITIVE ION CHANNEL"/>
    <property type="match status" value="1"/>
</dbReference>
<dbReference type="RefSeq" id="WP_078320379.1">
    <property type="nucleotide sequence ID" value="NZ_FXTS01000008.1"/>
</dbReference>
<name>A0A1T1H973_OCELI</name>
<sequence length="306" mass="35172">MKDIVNDNQWILSLVFVFTCLLLRWLSVRFVKRVVKDEDNLHRRWTNTITNITSLVIIIGLVIIWLSELRFVALSIAAFAVALVVGTREQIQCFLGAIYIASSRAFSIGDWIKVEHHYGEVVRSDWLTITLLEVDIEGMSYAYTGRSLVIPNNKFSTGVIKNLNFMRRYVAHSFSIVREADAISVRDARLYLEDLVREYCSPFKEVADRYSSLIEKRLGIALSVSDLNVRVATNDTARNVFVVTIFCPTQEATRIEEEITEDFLDYWYSITHKLDAFYGPDQQLDDVPEVVVSESHPARHLRPKKS</sequence>
<feature type="transmembrane region" description="Helical" evidence="5">
    <location>
        <begin position="12"/>
        <end position="31"/>
    </location>
</feature>
<evidence type="ECO:0000313" key="7">
    <source>
        <dbReference type="EMBL" id="OOV86267.1"/>
    </source>
</evidence>
<keyword evidence="2 5" id="KW-0812">Transmembrane</keyword>
<dbReference type="Gene3D" id="2.30.30.60">
    <property type="match status" value="1"/>
</dbReference>
<feature type="transmembrane region" description="Helical" evidence="5">
    <location>
        <begin position="52"/>
        <end position="85"/>
    </location>
</feature>
<dbReference type="EMBL" id="MTSD02000007">
    <property type="protein sequence ID" value="OOV86267.1"/>
    <property type="molecule type" value="Genomic_DNA"/>
</dbReference>
<gene>
    <name evidence="7" type="ORF">BTA35_0213680</name>
</gene>
<comment type="subcellular location">
    <subcellularLocation>
        <location evidence="1">Membrane</location>
    </subcellularLocation>
</comment>
<dbReference type="GO" id="GO:0016020">
    <property type="term" value="C:membrane"/>
    <property type="evidence" value="ECO:0007669"/>
    <property type="project" value="UniProtKB-SubCell"/>
</dbReference>
<evidence type="ECO:0000256" key="5">
    <source>
        <dbReference type="SAM" id="Phobius"/>
    </source>
</evidence>
<dbReference type="InterPro" id="IPR010920">
    <property type="entry name" value="LSM_dom_sf"/>
</dbReference>
<dbReference type="InterPro" id="IPR023408">
    <property type="entry name" value="MscS_beta-dom_sf"/>
</dbReference>
<evidence type="ECO:0000256" key="4">
    <source>
        <dbReference type="ARBA" id="ARBA00023136"/>
    </source>
</evidence>
<reference evidence="7" key="1">
    <citation type="submission" date="2017-02" db="EMBL/GenBank/DDBJ databases">
        <title>Draft Genome Sequence of the Salt Water Bacterium Oceanospirillum linum ATCC 11336.</title>
        <authorList>
            <person name="Trachtenberg A.M."/>
            <person name="Carney J.G."/>
            <person name="Linnane J.D."/>
            <person name="Rheaume B.A."/>
            <person name="Pitts N.L."/>
            <person name="Mykles D.L."/>
            <person name="Maclea K.S."/>
        </authorList>
    </citation>
    <scope>NUCLEOTIDE SEQUENCE [LARGE SCALE GENOMIC DNA]</scope>
    <source>
        <strain evidence="7">ATCC 11336</strain>
    </source>
</reference>
<evidence type="ECO:0000313" key="8">
    <source>
        <dbReference type="Proteomes" id="UP000190064"/>
    </source>
</evidence>
<dbReference type="SUPFAM" id="SSF50182">
    <property type="entry name" value="Sm-like ribonucleoproteins"/>
    <property type="match status" value="1"/>
</dbReference>
<dbReference type="AlphaFoldDB" id="A0A1T1H973"/>
<dbReference type="Pfam" id="PF00924">
    <property type="entry name" value="MS_channel_2nd"/>
    <property type="match status" value="1"/>
</dbReference>